<dbReference type="OrthoDB" id="998141at2"/>
<dbReference type="RefSeq" id="WP_161703506.1">
    <property type="nucleotide sequence ID" value="NZ_JAAAMU010000019.1"/>
</dbReference>
<reference evidence="1 2" key="1">
    <citation type="submission" date="2020-01" db="EMBL/GenBank/DDBJ databases">
        <title>Paenibacillus soybeanensis sp. nov. isolated from the nodules of soybean (Glycine max(L.) Merr).</title>
        <authorList>
            <person name="Wang H."/>
        </authorList>
    </citation>
    <scope>NUCLEOTIDE SEQUENCE [LARGE SCALE GENOMIC DNA]</scope>
    <source>
        <strain evidence="1 2">DSM 23054</strain>
    </source>
</reference>
<name>A0A7X4YTV1_9BACL</name>
<comment type="caution">
    <text evidence="1">The sequence shown here is derived from an EMBL/GenBank/DDBJ whole genome shotgun (WGS) entry which is preliminary data.</text>
</comment>
<sequence length="373" mass="42438">MGAFFANVQVFTGSMDNGEAVLHIQSAIRSWMKQTGYEEIPENDHSEADRTFLVGEVYNGRWLTVYDQELASQDGTLEELAAFISRESSAPTVGVLVHDSDLMLLRLFEQGKRIDTVVNDLTMYNEMFGKSRKRNGSLNKWKPFLLPGRSEQELRQAWEKRTVFAEENVAAVAETVGWHPEECSSDYQRIEESSLSTLYTSLRFREINKRPPHFEENGPPKLTYTGYRTFIQCSSGQVVTERFGLRNQGRRFTGLQVAIWGDTLSKGWMEVVEAKLVVTSPDYRSRQEIAGSLEEGWIETSEDRIPGMYLDFPDIDFPDGIRILRAVANNKEARNLDKRLKTTNIDLHLSYKGISKGEGTLSHAFIPHDHPEG</sequence>
<organism evidence="1 2">
    <name type="scientific">Paenibacillus sacheonensis</name>
    <dbReference type="NCBI Taxonomy" id="742054"/>
    <lineage>
        <taxon>Bacteria</taxon>
        <taxon>Bacillati</taxon>
        <taxon>Bacillota</taxon>
        <taxon>Bacilli</taxon>
        <taxon>Bacillales</taxon>
        <taxon>Paenibacillaceae</taxon>
        <taxon>Paenibacillus</taxon>
    </lineage>
</organism>
<proteinExistence type="predicted"/>
<evidence type="ECO:0000313" key="2">
    <source>
        <dbReference type="Proteomes" id="UP000558113"/>
    </source>
</evidence>
<dbReference type="EMBL" id="JAAAMU010000019">
    <property type="protein sequence ID" value="NBC72477.1"/>
    <property type="molecule type" value="Genomic_DNA"/>
</dbReference>
<protein>
    <submittedName>
        <fullName evidence="1">Uncharacterized protein</fullName>
    </submittedName>
</protein>
<gene>
    <name evidence="1" type="ORF">GT003_26060</name>
</gene>
<keyword evidence="2" id="KW-1185">Reference proteome</keyword>
<dbReference type="Proteomes" id="UP000558113">
    <property type="component" value="Unassembled WGS sequence"/>
</dbReference>
<dbReference type="AlphaFoldDB" id="A0A7X4YTV1"/>
<evidence type="ECO:0000313" key="1">
    <source>
        <dbReference type="EMBL" id="NBC72477.1"/>
    </source>
</evidence>
<accession>A0A7X4YTV1</accession>